<gene>
    <name evidence="1" type="ORF">APX70_07298</name>
</gene>
<name>A0A3M2TVV0_PSEYM</name>
<protein>
    <submittedName>
        <fullName evidence="1">Uncharacterized protein</fullName>
    </submittedName>
</protein>
<dbReference type="EMBL" id="RBNL01005029">
    <property type="protein sequence ID" value="RML18148.1"/>
    <property type="molecule type" value="Genomic_DNA"/>
</dbReference>
<dbReference type="AlphaFoldDB" id="A0A3M2TVV0"/>
<feature type="non-terminal residue" evidence="1">
    <location>
        <position position="35"/>
    </location>
</feature>
<comment type="caution">
    <text evidence="1">The sequence shown here is derived from an EMBL/GenBank/DDBJ whole genome shotgun (WGS) entry which is preliminary data.</text>
</comment>
<sequence length="35" mass="3766">MLSLLRVLPGQRYVGAGVWRGRTVLAKLLVGDKAA</sequence>
<evidence type="ECO:0000313" key="2">
    <source>
        <dbReference type="Proteomes" id="UP000282378"/>
    </source>
</evidence>
<evidence type="ECO:0000313" key="1">
    <source>
        <dbReference type="EMBL" id="RML18148.1"/>
    </source>
</evidence>
<accession>A0A3M2TVV0</accession>
<dbReference type="Proteomes" id="UP000282378">
    <property type="component" value="Unassembled WGS sequence"/>
</dbReference>
<proteinExistence type="predicted"/>
<organism evidence="1 2">
    <name type="scientific">Pseudomonas syringae pv. maculicola</name>
    <dbReference type="NCBI Taxonomy" id="59511"/>
    <lineage>
        <taxon>Bacteria</taxon>
        <taxon>Pseudomonadati</taxon>
        <taxon>Pseudomonadota</taxon>
        <taxon>Gammaproteobacteria</taxon>
        <taxon>Pseudomonadales</taxon>
        <taxon>Pseudomonadaceae</taxon>
        <taxon>Pseudomonas</taxon>
    </lineage>
</organism>
<reference evidence="1 2" key="1">
    <citation type="submission" date="2018-08" db="EMBL/GenBank/DDBJ databases">
        <title>Recombination of ecologically and evolutionarily significant loci maintains genetic cohesion in the Pseudomonas syringae species complex.</title>
        <authorList>
            <person name="Dillon M."/>
            <person name="Thakur S."/>
            <person name="Almeida R.N.D."/>
            <person name="Weir B.S."/>
            <person name="Guttman D.S."/>
        </authorList>
    </citation>
    <scope>NUCLEOTIDE SEQUENCE [LARGE SCALE GENOMIC DNA]</scope>
    <source>
        <strain evidence="1 2">88_10</strain>
    </source>
</reference>